<dbReference type="PROSITE" id="PS51257">
    <property type="entry name" value="PROKAR_LIPOPROTEIN"/>
    <property type="match status" value="1"/>
</dbReference>
<dbReference type="OrthoDB" id="86940at2"/>
<proteinExistence type="predicted"/>
<protein>
    <recommendedName>
        <fullName evidence="4">VCBS repeat-containing protein</fullName>
    </recommendedName>
</protein>
<organism evidence="2 3">
    <name type="scientific">Aquimarina algicola</name>
    <dbReference type="NCBI Taxonomy" id="2589995"/>
    <lineage>
        <taxon>Bacteria</taxon>
        <taxon>Pseudomonadati</taxon>
        <taxon>Bacteroidota</taxon>
        <taxon>Flavobacteriia</taxon>
        <taxon>Flavobacteriales</taxon>
        <taxon>Flavobacteriaceae</taxon>
        <taxon>Aquimarina</taxon>
    </lineage>
</organism>
<keyword evidence="3" id="KW-1185">Reference proteome</keyword>
<evidence type="ECO:0000313" key="3">
    <source>
        <dbReference type="Proteomes" id="UP000315540"/>
    </source>
</evidence>
<dbReference type="AlphaFoldDB" id="A0A504J2P4"/>
<gene>
    <name evidence="2" type="ORF">FHK87_20885</name>
</gene>
<reference evidence="2 3" key="1">
    <citation type="submission" date="2019-06" db="EMBL/GenBank/DDBJ databases">
        <authorList>
            <person name="Meng X."/>
        </authorList>
    </citation>
    <scope>NUCLEOTIDE SEQUENCE [LARGE SCALE GENOMIC DNA]</scope>
    <source>
        <strain evidence="2 3">M625</strain>
    </source>
</reference>
<evidence type="ECO:0008006" key="4">
    <source>
        <dbReference type="Google" id="ProtNLM"/>
    </source>
</evidence>
<dbReference type="EMBL" id="VFWZ01000008">
    <property type="protein sequence ID" value="TPN82885.1"/>
    <property type="molecule type" value="Genomic_DNA"/>
</dbReference>
<accession>A0A504J2P4</accession>
<dbReference type="Proteomes" id="UP000315540">
    <property type="component" value="Unassembled WGS sequence"/>
</dbReference>
<name>A0A504J2P4_9FLAO</name>
<keyword evidence="1" id="KW-0732">Signal</keyword>
<evidence type="ECO:0000313" key="2">
    <source>
        <dbReference type="EMBL" id="TPN82885.1"/>
    </source>
</evidence>
<evidence type="ECO:0000256" key="1">
    <source>
        <dbReference type="SAM" id="SignalP"/>
    </source>
</evidence>
<feature type="chain" id="PRO_5021410735" description="VCBS repeat-containing protein" evidence="1">
    <location>
        <begin position="22"/>
        <end position="221"/>
    </location>
</feature>
<comment type="caution">
    <text evidence="2">The sequence shown here is derived from an EMBL/GenBank/DDBJ whole genome shotgun (WGS) entry which is preliminary data.</text>
</comment>
<sequence>MKQVIMKILPFLLLAILGCKAQNSKPSDFIPKEYIEFEKYFGDLNKDGLEDCVLITKKTDPVNIVTNRFDKKVDRNRRGIIVLFKNEKGYQIADKNYNCFSSENEDGGVYFPPELWIEIKNNKLFVHYGHGRYGYWKYTFRFQNSNFELIGYDASSNHGPIVNEITSINFLTKKKLIKENINDNDEGGEEKFKETWSTITIENLIKLSEIKDFDELEMYYY</sequence>
<feature type="signal peptide" evidence="1">
    <location>
        <begin position="1"/>
        <end position="21"/>
    </location>
</feature>